<organism evidence="2 3">
    <name type="scientific">Haloferula chungangensis</name>
    <dbReference type="NCBI Taxonomy" id="1048331"/>
    <lineage>
        <taxon>Bacteria</taxon>
        <taxon>Pseudomonadati</taxon>
        <taxon>Verrucomicrobiota</taxon>
        <taxon>Verrucomicrobiia</taxon>
        <taxon>Verrucomicrobiales</taxon>
        <taxon>Verrucomicrobiaceae</taxon>
        <taxon>Haloferula</taxon>
    </lineage>
</organism>
<feature type="chain" id="PRO_5045654053" evidence="1">
    <location>
        <begin position="17"/>
        <end position="380"/>
    </location>
</feature>
<name>A0ABW2L780_9BACT</name>
<dbReference type="EMBL" id="JBHTBS010000007">
    <property type="protein sequence ID" value="MFC7338217.1"/>
    <property type="molecule type" value="Genomic_DNA"/>
</dbReference>
<evidence type="ECO:0000313" key="2">
    <source>
        <dbReference type="EMBL" id="MFC7338217.1"/>
    </source>
</evidence>
<comment type="caution">
    <text evidence="2">The sequence shown here is derived from an EMBL/GenBank/DDBJ whole genome shotgun (WGS) entry which is preliminary data.</text>
</comment>
<feature type="signal peptide" evidence="1">
    <location>
        <begin position="1"/>
        <end position="16"/>
    </location>
</feature>
<dbReference type="Proteomes" id="UP001596472">
    <property type="component" value="Unassembled WGS sequence"/>
</dbReference>
<evidence type="ECO:0000256" key="1">
    <source>
        <dbReference type="SAM" id="SignalP"/>
    </source>
</evidence>
<reference evidence="3" key="1">
    <citation type="journal article" date="2019" name="Int. J. Syst. Evol. Microbiol.">
        <title>The Global Catalogue of Microorganisms (GCM) 10K type strain sequencing project: providing services to taxonomists for standard genome sequencing and annotation.</title>
        <authorList>
            <consortium name="The Broad Institute Genomics Platform"/>
            <consortium name="The Broad Institute Genome Sequencing Center for Infectious Disease"/>
            <person name="Wu L."/>
            <person name="Ma J."/>
        </authorList>
    </citation>
    <scope>NUCLEOTIDE SEQUENCE [LARGE SCALE GENOMIC DNA]</scope>
    <source>
        <strain evidence="3">CGMCC 4.1467</strain>
    </source>
</reference>
<dbReference type="RefSeq" id="WP_379713279.1">
    <property type="nucleotide sequence ID" value="NZ_JBHTBS010000007.1"/>
</dbReference>
<accession>A0ABW2L780</accession>
<proteinExistence type="predicted"/>
<keyword evidence="3" id="KW-1185">Reference proteome</keyword>
<protein>
    <submittedName>
        <fullName evidence="2">Uncharacterized protein</fullName>
    </submittedName>
</protein>
<evidence type="ECO:0000313" key="3">
    <source>
        <dbReference type="Proteomes" id="UP001596472"/>
    </source>
</evidence>
<keyword evidence="1" id="KW-0732">Signal</keyword>
<gene>
    <name evidence="2" type="ORF">ACFQY0_13565</name>
</gene>
<sequence>MKQVFIFLLLATPAFGGDAKSPVSSGGNWQWTVSAGPAIRNIGTLKINSGYRSGGVIPPSFVGSSSLTEPNVGAESSTDDRFYNDGYVRQDAGTSTDGNTWYWGYDNAAQVQDKQLAYSATGYQSILRDSYSIPSFGASSRDSLRGFSPHIQVDARGPQKLWGFQLGFSGGFDFTHVDQSLAYSNYSGNQFRDDYRLDYVDSYDLNGVIPPLAPYFGTLGGPGPVIGNVPTSRSITPVLLFTDTASFSNQVWSSIDINVFSFTVGPTLTRSWGPLSMSLQGGLIFNIYDWDAQQGERLTGSNSSGTSTVANWAEGDSGTKFRPGLYGQADISYDVGNNWAIGCYFRVDTAAEFRAQAGPSTFKVDPSGYSAGFQLRYLLP</sequence>